<reference evidence="1 2" key="1">
    <citation type="submission" date="2020-10" db="EMBL/GenBank/DDBJ databases">
        <title>Degradation of 1,4-Dioxane by Xanthobacter sp. YN2, via a Novel Group-2 Soluble Di-Iron Monooxygenase.</title>
        <authorList>
            <person name="Ma F."/>
            <person name="Wang Y."/>
            <person name="Yang J."/>
            <person name="Guo H."/>
            <person name="Su D."/>
            <person name="Yu L."/>
        </authorList>
    </citation>
    <scope>NUCLEOTIDE SEQUENCE [LARGE SCALE GENOMIC DNA]</scope>
    <source>
        <strain evidence="1 2">YN2</strain>
    </source>
</reference>
<gene>
    <name evidence="1" type="ORF">EZH22_11335</name>
</gene>
<organism evidence="1 2">
    <name type="scientific">Xanthobacter dioxanivorans</name>
    <dbReference type="NCBI Taxonomy" id="2528964"/>
    <lineage>
        <taxon>Bacteria</taxon>
        <taxon>Pseudomonadati</taxon>
        <taxon>Pseudomonadota</taxon>
        <taxon>Alphaproteobacteria</taxon>
        <taxon>Hyphomicrobiales</taxon>
        <taxon>Xanthobacteraceae</taxon>
        <taxon>Xanthobacter</taxon>
    </lineage>
</organism>
<dbReference type="EMBL" id="CP063362">
    <property type="protein sequence ID" value="QRG08814.1"/>
    <property type="molecule type" value="Genomic_DNA"/>
</dbReference>
<protein>
    <submittedName>
        <fullName evidence="1">Uncharacterized protein</fullName>
    </submittedName>
</protein>
<proteinExistence type="predicted"/>
<accession>A0A974SL16</accession>
<sequence>MSETPALQIDSGAIDRMFDGPVFLAFKALCEELLSDRDKHHEAFAHDPSGGLEIVITPAWKREIIVELLNSLDLEPEHQHEPA</sequence>
<name>A0A974SL16_9HYPH</name>
<keyword evidence="2" id="KW-1185">Reference proteome</keyword>
<dbReference type="AlphaFoldDB" id="A0A974SL16"/>
<evidence type="ECO:0000313" key="1">
    <source>
        <dbReference type="EMBL" id="QRG08814.1"/>
    </source>
</evidence>
<dbReference type="KEGG" id="xdi:EZH22_11335"/>
<evidence type="ECO:0000313" key="2">
    <source>
        <dbReference type="Proteomes" id="UP000596427"/>
    </source>
</evidence>
<dbReference type="Proteomes" id="UP000596427">
    <property type="component" value="Chromosome"/>
</dbReference>
<dbReference type="RefSeq" id="WP_203195728.1">
    <property type="nucleotide sequence ID" value="NZ_CP063362.1"/>
</dbReference>